<dbReference type="Proteomes" id="UP000001542">
    <property type="component" value="Unassembled WGS sequence"/>
</dbReference>
<organism evidence="2 3">
    <name type="scientific">Trichomonas vaginalis (strain ATCC PRA-98 / G3)</name>
    <dbReference type="NCBI Taxonomy" id="412133"/>
    <lineage>
        <taxon>Eukaryota</taxon>
        <taxon>Metamonada</taxon>
        <taxon>Parabasalia</taxon>
        <taxon>Trichomonadida</taxon>
        <taxon>Trichomonadidae</taxon>
        <taxon>Trichomonas</taxon>
    </lineage>
</organism>
<dbReference type="EMBL" id="DS113359">
    <property type="protein sequence ID" value="EAY09361.1"/>
    <property type="molecule type" value="Genomic_DNA"/>
</dbReference>
<dbReference type="KEGG" id="tva:4767278"/>
<gene>
    <name evidence="2" type="ORF">TVAG_417830</name>
</gene>
<dbReference type="VEuPathDB" id="TrichDB:TVAG_417830"/>
<evidence type="ECO:0000256" key="1">
    <source>
        <dbReference type="SAM" id="MobiDB-lite"/>
    </source>
</evidence>
<dbReference type="RefSeq" id="XP_001321584.1">
    <property type="nucleotide sequence ID" value="XM_001321549.1"/>
</dbReference>
<dbReference type="InParanoid" id="A2EDA3"/>
<name>A2EDA3_TRIV3</name>
<protein>
    <submittedName>
        <fullName evidence="2">Uncharacterized protein</fullName>
    </submittedName>
</protein>
<dbReference type="VEuPathDB" id="TrichDB:TVAGG3_0876170"/>
<sequence>MYHYSQQIDPRVEKSLDRMDLWPMVPLHTGTEDITPAVPSVLETKFEPFPKTYSTITANIDHIMSLDSKPQKQEFVKPFYCEHTITQYNTVPPRFDPAAPHACTYTPNFNAIKTKIQTHKIGPRRRRNNKKAFSAAEVIKEYETNIREYDIKETIVPSLTTKRSKIIEEDHKIFRTLPDEPQDRNLYTMPITINIPTRDPPPEKPTPVTVFERQPSRKPIFKEDSQRDYKDAVPQSDKIRPRSHITNLGPKEISTPKRNQRVEFLNEIKRERNDFIQELAALDHPVKRAAQTPRKGSKYSFDKQMSRKNEFLNIKKEQLGEPKLPVNPGESFKHTVPSTRMPEITPAPPPLEGVAFWTSLTRYNTNR</sequence>
<dbReference type="AlphaFoldDB" id="A2EDA3"/>
<accession>A2EDA3</accession>
<reference evidence="2" key="2">
    <citation type="journal article" date="2007" name="Science">
        <title>Draft genome sequence of the sexually transmitted pathogen Trichomonas vaginalis.</title>
        <authorList>
            <person name="Carlton J.M."/>
            <person name="Hirt R.P."/>
            <person name="Silva J.C."/>
            <person name="Delcher A.L."/>
            <person name="Schatz M."/>
            <person name="Zhao Q."/>
            <person name="Wortman J.R."/>
            <person name="Bidwell S.L."/>
            <person name="Alsmark U.C.M."/>
            <person name="Besteiro S."/>
            <person name="Sicheritz-Ponten T."/>
            <person name="Noel C.J."/>
            <person name="Dacks J.B."/>
            <person name="Foster P.G."/>
            <person name="Simillion C."/>
            <person name="Van de Peer Y."/>
            <person name="Miranda-Saavedra D."/>
            <person name="Barton G.J."/>
            <person name="Westrop G.D."/>
            <person name="Mueller S."/>
            <person name="Dessi D."/>
            <person name="Fiori P.L."/>
            <person name="Ren Q."/>
            <person name="Paulsen I."/>
            <person name="Zhang H."/>
            <person name="Bastida-Corcuera F.D."/>
            <person name="Simoes-Barbosa A."/>
            <person name="Brown M.T."/>
            <person name="Hayes R.D."/>
            <person name="Mukherjee M."/>
            <person name="Okumura C.Y."/>
            <person name="Schneider R."/>
            <person name="Smith A.J."/>
            <person name="Vanacova S."/>
            <person name="Villalvazo M."/>
            <person name="Haas B.J."/>
            <person name="Pertea M."/>
            <person name="Feldblyum T.V."/>
            <person name="Utterback T.R."/>
            <person name="Shu C.L."/>
            <person name="Osoegawa K."/>
            <person name="de Jong P.J."/>
            <person name="Hrdy I."/>
            <person name="Horvathova L."/>
            <person name="Zubacova Z."/>
            <person name="Dolezal P."/>
            <person name="Malik S.B."/>
            <person name="Logsdon J.M. Jr."/>
            <person name="Henze K."/>
            <person name="Gupta A."/>
            <person name="Wang C.C."/>
            <person name="Dunne R.L."/>
            <person name="Upcroft J.A."/>
            <person name="Upcroft P."/>
            <person name="White O."/>
            <person name="Salzberg S.L."/>
            <person name="Tang P."/>
            <person name="Chiu C.-H."/>
            <person name="Lee Y.-S."/>
            <person name="Embley T.M."/>
            <person name="Coombs G.H."/>
            <person name="Mottram J.C."/>
            <person name="Tachezy J."/>
            <person name="Fraser-Liggett C.M."/>
            <person name="Johnson P.J."/>
        </authorList>
    </citation>
    <scope>NUCLEOTIDE SEQUENCE [LARGE SCALE GENOMIC DNA]</scope>
    <source>
        <strain evidence="2">G3</strain>
    </source>
</reference>
<feature type="region of interest" description="Disordered" evidence="1">
    <location>
        <begin position="192"/>
        <end position="211"/>
    </location>
</feature>
<feature type="region of interest" description="Disordered" evidence="1">
    <location>
        <begin position="319"/>
        <end position="351"/>
    </location>
</feature>
<reference evidence="2" key="1">
    <citation type="submission" date="2006-10" db="EMBL/GenBank/DDBJ databases">
        <authorList>
            <person name="Amadeo P."/>
            <person name="Zhao Q."/>
            <person name="Wortman J."/>
            <person name="Fraser-Liggett C."/>
            <person name="Carlton J."/>
        </authorList>
    </citation>
    <scope>NUCLEOTIDE SEQUENCE</scope>
    <source>
        <strain evidence="2">G3</strain>
    </source>
</reference>
<feature type="region of interest" description="Disordered" evidence="1">
    <location>
        <begin position="223"/>
        <end position="253"/>
    </location>
</feature>
<evidence type="ECO:0000313" key="3">
    <source>
        <dbReference type="Proteomes" id="UP000001542"/>
    </source>
</evidence>
<keyword evidence="3" id="KW-1185">Reference proteome</keyword>
<evidence type="ECO:0000313" key="2">
    <source>
        <dbReference type="EMBL" id="EAY09361.1"/>
    </source>
</evidence>
<proteinExistence type="predicted"/>